<dbReference type="PANTHER" id="PTHR33755:SF6">
    <property type="entry name" value="PLASMID STABILIZATION SYSTEM PROTEIN"/>
    <property type="match status" value="1"/>
</dbReference>
<sequence length="98" mass="11139">MAKAIWSARATQEFEDLIAYLKQRNPDAAARSASEIQSISRLLARRPFLGRPGSVEGEREFSVSDWHKVFVYRVTPDGIDISSLRDPRMQSRQDDTDA</sequence>
<feature type="compositionally biased region" description="Basic and acidic residues" evidence="3">
    <location>
        <begin position="83"/>
        <end position="98"/>
    </location>
</feature>
<dbReference type="InterPro" id="IPR035093">
    <property type="entry name" value="RelE/ParE_toxin_dom_sf"/>
</dbReference>
<dbReference type="RefSeq" id="WP_374039291.1">
    <property type="nucleotide sequence ID" value="NZ_CP169082.1"/>
</dbReference>
<keyword evidence="2" id="KW-1277">Toxin-antitoxin system</keyword>
<name>A0ABW0FQ37_9CAUL</name>
<proteinExistence type="inferred from homology"/>
<reference evidence="5" key="1">
    <citation type="journal article" date="2019" name="Int. J. Syst. Evol. Microbiol.">
        <title>The Global Catalogue of Microorganisms (GCM) 10K type strain sequencing project: providing services to taxonomists for standard genome sequencing and annotation.</title>
        <authorList>
            <consortium name="The Broad Institute Genomics Platform"/>
            <consortium name="The Broad Institute Genome Sequencing Center for Infectious Disease"/>
            <person name="Wu L."/>
            <person name="Ma J."/>
        </authorList>
    </citation>
    <scope>NUCLEOTIDE SEQUENCE [LARGE SCALE GENOMIC DNA]</scope>
    <source>
        <strain evidence="5">JCM 12125</strain>
    </source>
</reference>
<protein>
    <submittedName>
        <fullName evidence="4">Type II toxin-antitoxin system RelE/ParE family toxin</fullName>
    </submittedName>
</protein>
<organism evidence="4 5">
    <name type="scientific">Brevundimonas staleyi</name>
    <dbReference type="NCBI Taxonomy" id="74326"/>
    <lineage>
        <taxon>Bacteria</taxon>
        <taxon>Pseudomonadati</taxon>
        <taxon>Pseudomonadota</taxon>
        <taxon>Alphaproteobacteria</taxon>
        <taxon>Caulobacterales</taxon>
        <taxon>Caulobacteraceae</taxon>
        <taxon>Brevundimonas</taxon>
    </lineage>
</organism>
<dbReference type="InterPro" id="IPR051803">
    <property type="entry name" value="TA_system_RelE-like_toxin"/>
</dbReference>
<dbReference type="Pfam" id="PF05016">
    <property type="entry name" value="ParE_toxin"/>
    <property type="match status" value="1"/>
</dbReference>
<evidence type="ECO:0000256" key="3">
    <source>
        <dbReference type="SAM" id="MobiDB-lite"/>
    </source>
</evidence>
<dbReference type="InterPro" id="IPR007712">
    <property type="entry name" value="RelE/ParE_toxin"/>
</dbReference>
<evidence type="ECO:0000313" key="4">
    <source>
        <dbReference type="EMBL" id="MFC5343504.1"/>
    </source>
</evidence>
<feature type="region of interest" description="Disordered" evidence="3">
    <location>
        <begin position="79"/>
        <end position="98"/>
    </location>
</feature>
<dbReference type="EMBL" id="JBHSLF010000014">
    <property type="protein sequence ID" value="MFC5343504.1"/>
    <property type="molecule type" value="Genomic_DNA"/>
</dbReference>
<evidence type="ECO:0000256" key="2">
    <source>
        <dbReference type="ARBA" id="ARBA00022649"/>
    </source>
</evidence>
<gene>
    <name evidence="4" type="ORF">ACFPIE_06220</name>
</gene>
<evidence type="ECO:0000313" key="5">
    <source>
        <dbReference type="Proteomes" id="UP001596152"/>
    </source>
</evidence>
<dbReference type="Proteomes" id="UP001596152">
    <property type="component" value="Unassembled WGS sequence"/>
</dbReference>
<evidence type="ECO:0000256" key="1">
    <source>
        <dbReference type="ARBA" id="ARBA00006226"/>
    </source>
</evidence>
<dbReference type="PANTHER" id="PTHR33755">
    <property type="entry name" value="TOXIN PARE1-RELATED"/>
    <property type="match status" value="1"/>
</dbReference>
<dbReference type="Gene3D" id="3.30.2310.20">
    <property type="entry name" value="RelE-like"/>
    <property type="match status" value="1"/>
</dbReference>
<accession>A0ABW0FQ37</accession>
<comment type="similarity">
    <text evidence="1">Belongs to the RelE toxin family.</text>
</comment>
<comment type="caution">
    <text evidence="4">The sequence shown here is derived from an EMBL/GenBank/DDBJ whole genome shotgun (WGS) entry which is preliminary data.</text>
</comment>
<keyword evidence="5" id="KW-1185">Reference proteome</keyword>